<keyword evidence="5" id="KW-1185">Reference proteome</keyword>
<name>A0A9P6E8T2_9AGAR</name>
<feature type="compositionally biased region" description="Low complexity" evidence="1">
    <location>
        <begin position="155"/>
        <end position="190"/>
    </location>
</feature>
<feature type="compositionally biased region" description="Polar residues" evidence="1">
    <location>
        <begin position="284"/>
        <end position="294"/>
    </location>
</feature>
<dbReference type="PANTHER" id="PTHR38044:SF1">
    <property type="entry name" value="BOUQUET FORMATION PROTEIN 4"/>
    <property type="match status" value="1"/>
</dbReference>
<feature type="transmembrane region" description="Helical" evidence="2">
    <location>
        <begin position="400"/>
        <end position="421"/>
    </location>
</feature>
<dbReference type="InterPro" id="IPR036887">
    <property type="entry name" value="HTH_APSES_sf"/>
</dbReference>
<comment type="caution">
    <text evidence="4">The sequence shown here is derived from an EMBL/GenBank/DDBJ whole genome shotgun (WGS) entry which is preliminary data.</text>
</comment>
<accession>A0A9P6E8T2</accession>
<protein>
    <recommendedName>
        <fullName evidence="3">HTH APSES-type domain-containing protein</fullName>
    </recommendedName>
</protein>
<dbReference type="PROSITE" id="PS51299">
    <property type="entry name" value="HTH_APSES"/>
    <property type="match status" value="1"/>
</dbReference>
<sequence>MGVRPPLPYRSVNPHIKEHLGALHLPPVKYQILNCQGKDILVGRLKIDTPTEAGHAFILRRYDTGAISLTTMFRAAFPHATDYEEKSEVQWVKDTYDLAGTNGSTKDATITRLAGTWVHPPLAVELGKSYALGALIESMVAATPDPSGTYRRSGKAAANKDTTNTAPSAPSPARMTTTTTTVQSSTIVVSKPVSAAKSLPTPSPTAGNPPAKRRKDSSPAPVPSYTKPPSIRASPVKPPSTTSTLTNPRRSARARTRSKSPAPKPLTAMTTVRTPKRASKKDQVSSVTPGSSELTAVDEEGPAFEEGPAGTELMEEDILEQQQLIENMKSQRAAAAAAKADEAHMDVSEEASTSSNKKRDREEDNEPLLFEFKEPENEERQIATNRRVGRFALEPRTKSFAWGVAAFAVGMGAVTFLPSLFG</sequence>
<dbReference type="GO" id="GO:0044820">
    <property type="term" value="P:mitotic telomere tethering at nuclear periphery"/>
    <property type="evidence" value="ECO:0007669"/>
    <property type="project" value="TreeGrafter"/>
</dbReference>
<keyword evidence="2" id="KW-0812">Transmembrane</keyword>
<evidence type="ECO:0000313" key="4">
    <source>
        <dbReference type="EMBL" id="KAF9524828.1"/>
    </source>
</evidence>
<dbReference type="InterPro" id="IPR003163">
    <property type="entry name" value="Tscrpt_reg_HTH_APSES-type"/>
</dbReference>
<dbReference type="OrthoDB" id="5346159at2759"/>
<keyword evidence="2" id="KW-0472">Membrane</keyword>
<feature type="region of interest" description="Disordered" evidence="1">
    <location>
        <begin position="143"/>
        <end position="379"/>
    </location>
</feature>
<keyword evidence="2" id="KW-1133">Transmembrane helix</keyword>
<dbReference type="InterPro" id="IPR037548">
    <property type="entry name" value="Bqt4"/>
</dbReference>
<evidence type="ECO:0000256" key="2">
    <source>
        <dbReference type="SAM" id="Phobius"/>
    </source>
</evidence>
<dbReference type="GO" id="GO:0003677">
    <property type="term" value="F:DNA binding"/>
    <property type="evidence" value="ECO:0007669"/>
    <property type="project" value="InterPro"/>
</dbReference>
<dbReference type="AlphaFoldDB" id="A0A9P6E8T2"/>
<feature type="domain" description="HTH APSES-type" evidence="3">
    <location>
        <begin position="36"/>
        <end position="151"/>
    </location>
</feature>
<evidence type="ECO:0000259" key="3">
    <source>
        <dbReference type="PROSITE" id="PS51299"/>
    </source>
</evidence>
<organism evidence="4 5">
    <name type="scientific">Crepidotus variabilis</name>
    <dbReference type="NCBI Taxonomy" id="179855"/>
    <lineage>
        <taxon>Eukaryota</taxon>
        <taxon>Fungi</taxon>
        <taxon>Dikarya</taxon>
        <taxon>Basidiomycota</taxon>
        <taxon>Agaricomycotina</taxon>
        <taxon>Agaricomycetes</taxon>
        <taxon>Agaricomycetidae</taxon>
        <taxon>Agaricales</taxon>
        <taxon>Agaricineae</taxon>
        <taxon>Crepidotaceae</taxon>
        <taxon>Crepidotus</taxon>
    </lineage>
</organism>
<dbReference type="Proteomes" id="UP000807306">
    <property type="component" value="Unassembled WGS sequence"/>
</dbReference>
<dbReference type="GO" id="GO:1990862">
    <property type="term" value="C:nuclear membrane complex Bqt3-Bqt4"/>
    <property type="evidence" value="ECO:0007669"/>
    <property type="project" value="InterPro"/>
</dbReference>
<proteinExistence type="predicted"/>
<evidence type="ECO:0000256" key="1">
    <source>
        <dbReference type="SAM" id="MobiDB-lite"/>
    </source>
</evidence>
<evidence type="ECO:0000313" key="5">
    <source>
        <dbReference type="Proteomes" id="UP000807306"/>
    </source>
</evidence>
<dbReference type="PANTHER" id="PTHR38044">
    <property type="entry name" value="BOUQUET FORMATION PROTEIN 4"/>
    <property type="match status" value="1"/>
</dbReference>
<dbReference type="GO" id="GO:0070197">
    <property type="term" value="P:meiotic attachment of telomere to nuclear envelope"/>
    <property type="evidence" value="ECO:0007669"/>
    <property type="project" value="InterPro"/>
</dbReference>
<dbReference type="EMBL" id="MU157892">
    <property type="protein sequence ID" value="KAF9524828.1"/>
    <property type="molecule type" value="Genomic_DNA"/>
</dbReference>
<reference evidence="4" key="1">
    <citation type="submission" date="2020-11" db="EMBL/GenBank/DDBJ databases">
        <authorList>
            <consortium name="DOE Joint Genome Institute"/>
            <person name="Ahrendt S."/>
            <person name="Riley R."/>
            <person name="Andreopoulos W."/>
            <person name="Labutti K."/>
            <person name="Pangilinan J."/>
            <person name="Ruiz-Duenas F.J."/>
            <person name="Barrasa J.M."/>
            <person name="Sanchez-Garcia M."/>
            <person name="Camarero S."/>
            <person name="Miyauchi S."/>
            <person name="Serrano A."/>
            <person name="Linde D."/>
            <person name="Babiker R."/>
            <person name="Drula E."/>
            <person name="Ayuso-Fernandez I."/>
            <person name="Pacheco R."/>
            <person name="Padilla G."/>
            <person name="Ferreira P."/>
            <person name="Barriuso J."/>
            <person name="Kellner H."/>
            <person name="Castanera R."/>
            <person name="Alfaro M."/>
            <person name="Ramirez L."/>
            <person name="Pisabarro A.G."/>
            <person name="Kuo A."/>
            <person name="Tritt A."/>
            <person name="Lipzen A."/>
            <person name="He G."/>
            <person name="Yan M."/>
            <person name="Ng V."/>
            <person name="Cullen D."/>
            <person name="Martin F."/>
            <person name="Rosso M.-N."/>
            <person name="Henrissat B."/>
            <person name="Hibbett D."/>
            <person name="Martinez A.T."/>
            <person name="Grigoriev I.V."/>
        </authorList>
    </citation>
    <scope>NUCLEOTIDE SEQUENCE</scope>
    <source>
        <strain evidence="4">CBS 506.95</strain>
    </source>
</reference>
<dbReference type="SUPFAM" id="SSF54616">
    <property type="entry name" value="DNA-binding domain of Mlu1-box binding protein MBP1"/>
    <property type="match status" value="1"/>
</dbReference>
<gene>
    <name evidence="4" type="ORF">CPB83DRAFT_860542</name>
</gene>